<dbReference type="InterPro" id="IPR056425">
    <property type="entry name" value="Beta-prop_BT_1020"/>
</dbReference>
<keyword evidence="3" id="KW-1185">Reference proteome</keyword>
<proteinExistence type="predicted"/>
<dbReference type="Proteomes" id="UP001442364">
    <property type="component" value="Unassembled WGS sequence"/>
</dbReference>
<accession>A0ABV1BUB3</accession>
<sequence length="541" mass="62417">MDDKHVINCNDVPEIDMTRQDGGLEHKAGVYTYQIRRSCRTDGDYTYNHAPMLTAFNNRLVLSYISGKRDEHGAPDEIVYTTSKDGCVWDKEKVLFPYMLADTDGYTGPDKELLPKKAPAIVHFRMCFYKASNGKLIATTFYGFSPDSHRAPNNGYGAARLVREVYKDYTLSDMYIIKYNEAGGFNGDNTIFYSPEGSNEQLDIPYYVHSSDKEFVKACDELLTKKLILEQWYEEEMYDKSYKTHGRAVSLYEDAYGNIVGLCKKGEGYLFDKEGNVLIDEKIPSLITNTAKVWGQKTPDGNYIICYNPTTDGSHRWPLAVMESNDGREYYNMKALIPEIPPYKYQGNIKNLGAQYMRGICSYNGNFDKNVWITYSCNKEDIWISKLTKDNKYSIMKPLWCDINYEHNPKPYSDRDKFTDYDDKYEIIDRDACARAIIEYFPQNKDIIRLQVEVDRMSDDNGVKVQFVGKNNKIIQEVVCIKGNTPIEVDNRSGDINSVIIYSKNILKLNTIDDDGRDSTLFDMPEAERKDYYIQFKVLIF</sequence>
<comment type="caution">
    <text evidence="2">The sequence shown here is derived from an EMBL/GenBank/DDBJ whole genome shotgun (WGS) entry which is preliminary data.</text>
</comment>
<dbReference type="RefSeq" id="WP_349153314.1">
    <property type="nucleotide sequence ID" value="NZ_DAWDXV010000002.1"/>
</dbReference>
<evidence type="ECO:0000313" key="2">
    <source>
        <dbReference type="EMBL" id="MEQ2379068.1"/>
    </source>
</evidence>
<gene>
    <name evidence="2" type="ORF">WMO14_04095</name>
</gene>
<protein>
    <recommendedName>
        <fullName evidence="1">BT-1020-like N-terminal beta-propeller domain-containing protein</fullName>
    </recommendedName>
</protein>
<feature type="domain" description="BT-1020-like N-terminal beta-propeller" evidence="1">
    <location>
        <begin position="14"/>
        <end position="240"/>
    </location>
</feature>
<evidence type="ECO:0000313" key="3">
    <source>
        <dbReference type="Proteomes" id="UP001442364"/>
    </source>
</evidence>
<dbReference type="Pfam" id="PF24067">
    <property type="entry name" value="Beta-prop_BT_1020"/>
    <property type="match status" value="1"/>
</dbReference>
<evidence type="ECO:0000259" key="1">
    <source>
        <dbReference type="Pfam" id="PF24067"/>
    </source>
</evidence>
<name>A0ABV1BUB3_9FIRM</name>
<dbReference type="EMBL" id="JBBMER010000002">
    <property type="protein sequence ID" value="MEQ2379068.1"/>
    <property type="molecule type" value="Genomic_DNA"/>
</dbReference>
<reference evidence="2 3" key="1">
    <citation type="submission" date="2024-03" db="EMBL/GenBank/DDBJ databases">
        <title>Human intestinal bacterial collection.</title>
        <authorList>
            <person name="Pauvert C."/>
            <person name="Hitch T.C.A."/>
            <person name="Clavel T."/>
        </authorList>
    </citation>
    <scope>NUCLEOTIDE SEQUENCE [LARGE SCALE GENOMIC DNA]</scope>
    <source>
        <strain evidence="2 3">CLA-AA-H255</strain>
    </source>
</reference>
<organism evidence="2 3">
    <name type="scientific">[Lactobacillus] rogosae</name>
    <dbReference type="NCBI Taxonomy" id="706562"/>
    <lineage>
        <taxon>Bacteria</taxon>
        <taxon>Bacillati</taxon>
        <taxon>Bacillota</taxon>
        <taxon>Clostridia</taxon>
        <taxon>Lachnospirales</taxon>
        <taxon>Lachnospiraceae</taxon>
        <taxon>Lachnospira</taxon>
    </lineage>
</organism>